<dbReference type="GO" id="GO:0005634">
    <property type="term" value="C:nucleus"/>
    <property type="evidence" value="ECO:0007669"/>
    <property type="project" value="TreeGrafter"/>
</dbReference>
<evidence type="ECO:0000256" key="5">
    <source>
        <dbReference type="SAM" id="MobiDB-lite"/>
    </source>
</evidence>
<dbReference type="GO" id="GO:0005737">
    <property type="term" value="C:cytoplasm"/>
    <property type="evidence" value="ECO:0007669"/>
    <property type="project" value="TreeGrafter"/>
</dbReference>
<dbReference type="OrthoDB" id="4062651at2759"/>
<dbReference type="GO" id="GO:0110031">
    <property type="term" value="P:negative regulation of G2/MI transition of meiotic cell cycle"/>
    <property type="evidence" value="ECO:0007669"/>
    <property type="project" value="TreeGrafter"/>
</dbReference>
<evidence type="ECO:0000256" key="3">
    <source>
        <dbReference type="ARBA" id="ARBA00022777"/>
    </source>
</evidence>
<dbReference type="Gene3D" id="1.10.510.10">
    <property type="entry name" value="Transferase(Phosphotransferase) domain 1"/>
    <property type="match status" value="1"/>
</dbReference>
<dbReference type="STRING" id="1231657.A0A1Y2A1V7"/>
<dbReference type="PANTHER" id="PTHR11042">
    <property type="entry name" value="EUKARYOTIC TRANSLATION INITIATION FACTOR 2-ALPHA KINASE EIF2-ALPHA KINASE -RELATED"/>
    <property type="match status" value="1"/>
</dbReference>
<evidence type="ECO:0000259" key="6">
    <source>
        <dbReference type="PROSITE" id="PS50011"/>
    </source>
</evidence>
<dbReference type="InterPro" id="IPR000719">
    <property type="entry name" value="Prot_kinase_dom"/>
</dbReference>
<evidence type="ECO:0000256" key="1">
    <source>
        <dbReference type="ARBA" id="ARBA00022679"/>
    </source>
</evidence>
<name>A0A1Y2A1V7_9PLEO</name>
<keyword evidence="8" id="KW-1185">Reference proteome</keyword>
<evidence type="ECO:0000256" key="4">
    <source>
        <dbReference type="ARBA" id="ARBA00022840"/>
    </source>
</evidence>
<feature type="compositionally biased region" description="Polar residues" evidence="5">
    <location>
        <begin position="167"/>
        <end position="183"/>
    </location>
</feature>
<proteinExistence type="predicted"/>
<dbReference type="AlphaFoldDB" id="A0A1Y2A1V7"/>
<evidence type="ECO:0000313" key="8">
    <source>
        <dbReference type="Proteomes" id="UP000193144"/>
    </source>
</evidence>
<feature type="region of interest" description="Disordered" evidence="5">
    <location>
        <begin position="39"/>
        <end position="64"/>
    </location>
</feature>
<dbReference type="GO" id="GO:0004713">
    <property type="term" value="F:protein tyrosine kinase activity"/>
    <property type="evidence" value="ECO:0007669"/>
    <property type="project" value="TreeGrafter"/>
</dbReference>
<keyword evidence="2" id="KW-0547">Nucleotide-binding</keyword>
<dbReference type="InterPro" id="IPR011009">
    <property type="entry name" value="Kinase-like_dom_sf"/>
</dbReference>
<dbReference type="CDD" id="cd00180">
    <property type="entry name" value="PKc"/>
    <property type="match status" value="1"/>
</dbReference>
<keyword evidence="3 7" id="KW-0418">Kinase</keyword>
<keyword evidence="4" id="KW-0067">ATP-binding</keyword>
<dbReference type="PANTHER" id="PTHR11042:SF190">
    <property type="entry name" value="MITOSIS INHIBITOR PROTEIN KINASE MIK1"/>
    <property type="match status" value="1"/>
</dbReference>
<reference evidence="7 8" key="1">
    <citation type="submission" date="2016-07" db="EMBL/GenBank/DDBJ databases">
        <title>Pervasive Adenine N6-methylation of Active Genes in Fungi.</title>
        <authorList>
            <consortium name="DOE Joint Genome Institute"/>
            <person name="Mondo S.J."/>
            <person name="Dannebaum R.O."/>
            <person name="Kuo R.C."/>
            <person name="Labutti K."/>
            <person name="Haridas S."/>
            <person name="Kuo A."/>
            <person name="Salamov A."/>
            <person name="Ahrendt S.R."/>
            <person name="Lipzen A."/>
            <person name="Sullivan W."/>
            <person name="Andreopoulos W.B."/>
            <person name="Clum A."/>
            <person name="Lindquist E."/>
            <person name="Daum C."/>
            <person name="Ramamoorthy G.K."/>
            <person name="Gryganskyi A."/>
            <person name="Culley D."/>
            <person name="Magnuson J.K."/>
            <person name="James T.Y."/>
            <person name="O'Malley M.A."/>
            <person name="Stajich J.E."/>
            <person name="Spatafora J.W."/>
            <person name="Visel A."/>
            <person name="Grigoriev I.V."/>
        </authorList>
    </citation>
    <scope>NUCLEOTIDE SEQUENCE [LARGE SCALE GENOMIC DNA]</scope>
    <source>
        <strain evidence="7 8">CBS 115471</strain>
    </source>
</reference>
<dbReference type="Gene3D" id="3.30.200.20">
    <property type="entry name" value="Phosphorylase Kinase, domain 1"/>
    <property type="match status" value="1"/>
</dbReference>
<feature type="region of interest" description="Disordered" evidence="5">
    <location>
        <begin position="156"/>
        <end position="183"/>
    </location>
</feature>
<dbReference type="EMBL" id="MCFA01000018">
    <property type="protein sequence ID" value="ORY16390.1"/>
    <property type="molecule type" value="Genomic_DNA"/>
</dbReference>
<dbReference type="Pfam" id="PF00069">
    <property type="entry name" value="Pkinase"/>
    <property type="match status" value="1"/>
</dbReference>
<keyword evidence="1" id="KW-0808">Transferase</keyword>
<feature type="domain" description="Protein kinase" evidence="6">
    <location>
        <begin position="366"/>
        <end position="668"/>
    </location>
</feature>
<gene>
    <name evidence="7" type="ORF">BCR34DRAFT_584337</name>
</gene>
<dbReference type="PROSITE" id="PS50011">
    <property type="entry name" value="PROTEIN_KINASE_DOM"/>
    <property type="match status" value="1"/>
</dbReference>
<dbReference type="SUPFAM" id="SSF56112">
    <property type="entry name" value="Protein kinase-like (PK-like)"/>
    <property type="match status" value="1"/>
</dbReference>
<evidence type="ECO:0000256" key="2">
    <source>
        <dbReference type="ARBA" id="ARBA00022741"/>
    </source>
</evidence>
<protein>
    <submittedName>
        <fullName evidence="7">Kinase-like domain-containing protein</fullName>
    </submittedName>
</protein>
<organism evidence="7 8">
    <name type="scientific">Clohesyomyces aquaticus</name>
    <dbReference type="NCBI Taxonomy" id="1231657"/>
    <lineage>
        <taxon>Eukaryota</taxon>
        <taxon>Fungi</taxon>
        <taxon>Dikarya</taxon>
        <taxon>Ascomycota</taxon>
        <taxon>Pezizomycotina</taxon>
        <taxon>Dothideomycetes</taxon>
        <taxon>Pleosporomycetidae</taxon>
        <taxon>Pleosporales</taxon>
        <taxon>Lindgomycetaceae</taxon>
        <taxon>Clohesyomyces</taxon>
    </lineage>
</organism>
<evidence type="ECO:0000313" key="7">
    <source>
        <dbReference type="EMBL" id="ORY16390.1"/>
    </source>
</evidence>
<accession>A0A1Y2A1V7</accession>
<dbReference type="Proteomes" id="UP000193144">
    <property type="component" value="Unassembled WGS sequence"/>
</dbReference>
<dbReference type="InterPro" id="IPR050339">
    <property type="entry name" value="CC_SR_Kinase"/>
</dbReference>
<dbReference type="GO" id="GO:0005524">
    <property type="term" value="F:ATP binding"/>
    <property type="evidence" value="ECO:0007669"/>
    <property type="project" value="UniProtKB-KW"/>
</dbReference>
<sequence length="682" mass="76555">MSIRQLWQEGKLKISAPANPTRITQLSLGNKTRAYIDLSKPRTEQSLAKAPTPSEDSQLEPDEPGLKRITIAREARDLYDYSQAAPSPYSDPKLFFQLRQDYAAPTHSFDSTSEDAIYGLRDVSGTPSPSLEGAWPLDTTPPPLINPKPWSFDAIAPSTLNDPKPLQTVQPGIMQSPSGRSQASIQDVLQSYVDREGVNVDPADAEEGSTDLFPGWSDWEAREGKRTMHGLPEPPMSQNTKLEWRKEVPKKESIPPLPIVDMSSGTLVAQSSGTRPVFWNQSSGTRMSSHDHPYYTQSSFRLLDLESPRAEKNAMMASRVTSEQSISLSSSQALGSTSRLSIEWMPSTYGLTRGHRDYKEVNPRLLQFVDSLGHGSLGVVDEVRVSQEYPSFVRKRVQIPFNRRKQYLNIMKQEAQVLQDLSHSHIVKMLGSYAEIPDNCTGRQFYSLLMAPVGERDLKTFLDMVGDESTTQTLEWIKDRRVWLLNWFKCLSSALAYLHGQGVRHQDIKPSNIIHRQSEIYFTDFSSATQFQIGQTTSTENPARTSAMYAAPEVINSDGTLNRHGRGTDVFALGAVFTEMMAVLLESSIEDYHKFLASSQPRDSDGRSTSSPVPRQTFLYGRKLERIHTFFANHEFYSNCIAPMLKVDRESRPDAQSVARNIRGHDGPGWRFRGCHCDVEAL</sequence>
<dbReference type="SMART" id="SM00220">
    <property type="entry name" value="S_TKc"/>
    <property type="match status" value="1"/>
</dbReference>
<comment type="caution">
    <text evidence="7">The sequence shown here is derived from an EMBL/GenBank/DDBJ whole genome shotgun (WGS) entry which is preliminary data.</text>
</comment>